<dbReference type="InterPro" id="IPR006652">
    <property type="entry name" value="Kelch_1"/>
</dbReference>
<dbReference type="SUPFAM" id="SSF117281">
    <property type="entry name" value="Kelch motif"/>
    <property type="match status" value="1"/>
</dbReference>
<keyword evidence="2" id="KW-0677">Repeat</keyword>
<dbReference type="Pfam" id="PF01344">
    <property type="entry name" value="Kelch_1"/>
    <property type="match status" value="1"/>
</dbReference>
<dbReference type="InterPro" id="IPR015915">
    <property type="entry name" value="Kelch-typ_b-propeller"/>
</dbReference>
<keyword evidence="1" id="KW-0880">Kelch repeat</keyword>
<gene>
    <name evidence="3" type="ORF">ENF18_03345</name>
</gene>
<dbReference type="SMART" id="SM00612">
    <property type="entry name" value="Kelch"/>
    <property type="match status" value="4"/>
</dbReference>
<dbReference type="InterPro" id="IPR051746">
    <property type="entry name" value="Kelch_domain_containing_8"/>
</dbReference>
<dbReference type="AlphaFoldDB" id="A0A7C0Z9F7"/>
<name>A0A7C0Z9F7_UNCW3</name>
<proteinExistence type="predicted"/>
<dbReference type="Pfam" id="PF24681">
    <property type="entry name" value="Kelch_KLHDC2_KLHL20_DRC7"/>
    <property type="match status" value="1"/>
</dbReference>
<evidence type="ECO:0000313" key="3">
    <source>
        <dbReference type="EMBL" id="HDI82810.1"/>
    </source>
</evidence>
<evidence type="ECO:0000256" key="2">
    <source>
        <dbReference type="ARBA" id="ARBA00022737"/>
    </source>
</evidence>
<evidence type="ECO:0000256" key="1">
    <source>
        <dbReference type="ARBA" id="ARBA00022441"/>
    </source>
</evidence>
<organism evidence="3">
    <name type="scientific">candidate division WOR-3 bacterium</name>
    <dbReference type="NCBI Taxonomy" id="2052148"/>
    <lineage>
        <taxon>Bacteria</taxon>
        <taxon>Bacteria division WOR-3</taxon>
    </lineage>
</organism>
<dbReference type="PANTHER" id="PTHR46260">
    <property type="entry name" value="RING-TYPE DOMAIN-CONTAINING PROTEIN"/>
    <property type="match status" value="1"/>
</dbReference>
<comment type="caution">
    <text evidence="3">The sequence shown here is derived from an EMBL/GenBank/DDBJ whole genome shotgun (WGS) entry which is preliminary data.</text>
</comment>
<reference evidence="3" key="1">
    <citation type="journal article" date="2020" name="mSystems">
        <title>Genome- and Community-Level Interaction Insights into Carbon Utilization and Element Cycling Functions of Hydrothermarchaeota in Hydrothermal Sediment.</title>
        <authorList>
            <person name="Zhou Z."/>
            <person name="Liu Y."/>
            <person name="Xu W."/>
            <person name="Pan J."/>
            <person name="Luo Z.H."/>
            <person name="Li M."/>
        </authorList>
    </citation>
    <scope>NUCLEOTIDE SEQUENCE [LARGE SCALE GENOMIC DNA]</scope>
    <source>
        <strain evidence="3">HyVt-102</strain>
    </source>
</reference>
<dbReference type="PANTHER" id="PTHR46260:SF3">
    <property type="entry name" value="RING-TYPE DOMAIN-CONTAINING PROTEIN"/>
    <property type="match status" value="1"/>
</dbReference>
<dbReference type="EMBL" id="DQWE01000161">
    <property type="protein sequence ID" value="HDI82810.1"/>
    <property type="molecule type" value="Genomic_DNA"/>
</dbReference>
<dbReference type="Proteomes" id="UP000885847">
    <property type="component" value="Unassembled WGS sequence"/>
</dbReference>
<protein>
    <recommendedName>
        <fullName evidence="4">Galactose oxidase</fullName>
    </recommendedName>
</protein>
<evidence type="ECO:0008006" key="4">
    <source>
        <dbReference type="Google" id="ProtNLM"/>
    </source>
</evidence>
<sequence length="285" mass="31251">TSGTKLPIRLFNPAFATVDGKIYIIGGNSDGSSLNTTYIYDPSTGVWSMGANMPTARTAASATVCDGKIYVVGGRVVETDEYLAVHEVFDPATNTWETRASMPTARSKAGAACVDGKIYVIGGFDGSKFYTINEVYDPATDTWETKESMFTPRNRMVTVVYKGYIYCIGGGQEMYSTTDANERYNPATDSWEVMACLPEGRRGMGWGVIGENLVIFSGKNSDAEYVSRVDVYCFENDRWTTGLTGKPTPCENCGCGTVNDTIYLIGGWNSYLYDPYLDVNEVFSR</sequence>
<dbReference type="Gene3D" id="2.120.10.80">
    <property type="entry name" value="Kelch-type beta propeller"/>
    <property type="match status" value="2"/>
</dbReference>
<feature type="non-terminal residue" evidence="3">
    <location>
        <position position="1"/>
    </location>
</feature>
<accession>A0A7C0Z9F7</accession>